<name>Q5HK84_STAEQ</name>
<dbReference type="Proteomes" id="UP000000531">
    <property type="component" value="Chromosome"/>
</dbReference>
<feature type="transmembrane region" description="Helical" evidence="1">
    <location>
        <begin position="12"/>
        <end position="30"/>
    </location>
</feature>
<dbReference type="HOGENOM" id="CLU_3239928_0_0_9"/>
<gene>
    <name evidence="2" type="ordered locus">SERP2466</name>
</gene>
<proteinExistence type="predicted"/>
<keyword evidence="1" id="KW-1133">Transmembrane helix</keyword>
<organism evidence="2 3">
    <name type="scientific">Staphylococcus epidermidis (strain ATCC 35984 / DSM 28319 / BCRC 17069 / CCUG 31568 / BM 3577 / RP62A)</name>
    <dbReference type="NCBI Taxonomy" id="176279"/>
    <lineage>
        <taxon>Bacteria</taxon>
        <taxon>Bacillati</taxon>
        <taxon>Bacillota</taxon>
        <taxon>Bacilli</taxon>
        <taxon>Bacillales</taxon>
        <taxon>Staphylococcaceae</taxon>
        <taxon>Staphylococcus</taxon>
    </lineage>
</organism>
<dbReference type="EMBL" id="CP000029">
    <property type="protein sequence ID" value="AAW53343.1"/>
    <property type="molecule type" value="Genomic_DNA"/>
</dbReference>
<keyword evidence="1" id="KW-0472">Membrane</keyword>
<dbReference type="STRING" id="176279.SERP2466"/>
<dbReference type="AlphaFoldDB" id="Q5HK84"/>
<accession>Q5HK84</accession>
<evidence type="ECO:0000256" key="1">
    <source>
        <dbReference type="SAM" id="Phobius"/>
    </source>
</evidence>
<evidence type="ECO:0000313" key="3">
    <source>
        <dbReference type="Proteomes" id="UP000000531"/>
    </source>
</evidence>
<keyword evidence="1" id="KW-0812">Transmembrane</keyword>
<protein>
    <submittedName>
        <fullName evidence="2">Uncharacterized protein</fullName>
    </submittedName>
</protein>
<sequence length="43" mass="5216">MYFYFLHSLHSDIPICMWAILVSLFLEFYCTTDVAMSRFNYLL</sequence>
<keyword evidence="3" id="KW-1185">Reference proteome</keyword>
<reference evidence="2 3" key="1">
    <citation type="journal article" date="2005" name="J. Bacteriol.">
        <title>Insights on evolution of virulence and resistance from the complete genome analysis of an early methicillin-resistant Staphylococcus aureus strain and a biofilm-producing methicillin-resistant Staphylococcus epidermidis strain.</title>
        <authorList>
            <person name="Gill S.R."/>
            <person name="Fouts D.E."/>
            <person name="Archer G.L."/>
            <person name="Mongodin E.F."/>
            <person name="Deboy R.T."/>
            <person name="Ravel J."/>
            <person name="Paulsen I.T."/>
            <person name="Kolonay J.F."/>
            <person name="Brinkac L."/>
            <person name="Beanan M."/>
            <person name="Dodson R.J."/>
            <person name="Daugherty S.C."/>
            <person name="Madupu R."/>
            <person name="Angiuoli S.V."/>
            <person name="Durkin A.S."/>
            <person name="Haft D.H."/>
            <person name="Vamathevan J."/>
            <person name="Khouri H."/>
            <person name="Utterback T."/>
            <person name="Lee C."/>
            <person name="Dimitrov G."/>
            <person name="Jiang L."/>
            <person name="Qin H."/>
            <person name="Weidman J."/>
            <person name="Tran K."/>
            <person name="Kang K."/>
            <person name="Hance I.R."/>
            <person name="Nelson K.E."/>
            <person name="Fraser C.M."/>
        </authorList>
    </citation>
    <scope>NUCLEOTIDE SEQUENCE [LARGE SCALE GENOMIC DNA]</scope>
    <source>
        <strain evidence="3">ATCC 35984 / RP62A</strain>
    </source>
</reference>
<evidence type="ECO:0000313" key="2">
    <source>
        <dbReference type="EMBL" id="AAW53343.1"/>
    </source>
</evidence>
<dbReference type="KEGG" id="ser:SERP2466"/>